<dbReference type="SUPFAM" id="SSF160631">
    <property type="entry name" value="SMI1/KNR4-like"/>
    <property type="match status" value="1"/>
</dbReference>
<dbReference type="AlphaFoldDB" id="A0A927M5G1"/>
<protein>
    <recommendedName>
        <fullName evidence="4">SMI1/KNR4 family protein</fullName>
    </recommendedName>
</protein>
<dbReference type="EMBL" id="JADBEB010000001">
    <property type="protein sequence ID" value="MBE1488334.1"/>
    <property type="molecule type" value="Genomic_DNA"/>
</dbReference>
<evidence type="ECO:0000256" key="1">
    <source>
        <dbReference type="SAM" id="MobiDB-lite"/>
    </source>
</evidence>
<dbReference type="Proteomes" id="UP000649753">
    <property type="component" value="Unassembled WGS sequence"/>
</dbReference>
<dbReference type="RefSeq" id="WP_192768018.1">
    <property type="nucleotide sequence ID" value="NZ_JADBEB010000001.1"/>
</dbReference>
<sequence length="182" mass="20068">MRLSDLERVAPALLPHRSATVRPIDWELLQTTLGVALPTDYREFVDHYPPLHLDDVMILRVPEPGDEAAYVSGVFSLSEEFASLSEDGLTEDYTFHPAEGGLICWGGTDTGDYFFWRKDGPDPDRWPAVVSSSTSYWWEHDGGFLALIVGLIDGTVEHWGLPPQPGPNPTVGLALPAPPTQD</sequence>
<feature type="region of interest" description="Disordered" evidence="1">
    <location>
        <begin position="161"/>
        <end position="182"/>
    </location>
</feature>
<evidence type="ECO:0000313" key="3">
    <source>
        <dbReference type="Proteomes" id="UP000649753"/>
    </source>
</evidence>
<name>A0A927M5G1_9ACTN</name>
<keyword evidence="3" id="KW-1185">Reference proteome</keyword>
<evidence type="ECO:0008006" key="4">
    <source>
        <dbReference type="Google" id="ProtNLM"/>
    </source>
</evidence>
<dbReference type="Gene3D" id="3.40.1580.10">
    <property type="entry name" value="SMI1/KNR4-like"/>
    <property type="match status" value="1"/>
</dbReference>
<comment type="caution">
    <text evidence="2">The sequence shown here is derived from an EMBL/GenBank/DDBJ whole genome shotgun (WGS) entry which is preliminary data.</text>
</comment>
<gene>
    <name evidence="2" type="ORF">H4W31_003972</name>
</gene>
<evidence type="ECO:0000313" key="2">
    <source>
        <dbReference type="EMBL" id="MBE1488334.1"/>
    </source>
</evidence>
<reference evidence="2" key="1">
    <citation type="submission" date="2020-10" db="EMBL/GenBank/DDBJ databases">
        <title>Sequencing the genomes of 1000 actinobacteria strains.</title>
        <authorList>
            <person name="Klenk H.-P."/>
        </authorList>
    </citation>
    <scope>NUCLEOTIDE SEQUENCE</scope>
    <source>
        <strain evidence="2">DSM 46832</strain>
    </source>
</reference>
<dbReference type="InterPro" id="IPR037883">
    <property type="entry name" value="Knr4/Smi1-like_sf"/>
</dbReference>
<organism evidence="2 3">
    <name type="scientific">Plantactinospora soyae</name>
    <dbReference type="NCBI Taxonomy" id="1544732"/>
    <lineage>
        <taxon>Bacteria</taxon>
        <taxon>Bacillati</taxon>
        <taxon>Actinomycetota</taxon>
        <taxon>Actinomycetes</taxon>
        <taxon>Micromonosporales</taxon>
        <taxon>Micromonosporaceae</taxon>
        <taxon>Plantactinospora</taxon>
    </lineage>
</organism>
<proteinExistence type="predicted"/>
<accession>A0A927M5G1</accession>